<dbReference type="NCBIfam" id="TIGR01760">
    <property type="entry name" value="tape_meas_TP901"/>
    <property type="match status" value="1"/>
</dbReference>
<feature type="transmembrane region" description="Helical" evidence="2">
    <location>
        <begin position="356"/>
        <end position="374"/>
    </location>
</feature>
<dbReference type="PANTHER" id="PTHR37813:SF1">
    <property type="entry name" value="FELS-2 PROPHAGE PROTEIN"/>
    <property type="match status" value="1"/>
</dbReference>
<evidence type="ECO:0000256" key="1">
    <source>
        <dbReference type="ARBA" id="ARBA00022612"/>
    </source>
</evidence>
<feature type="transmembrane region" description="Helical" evidence="2">
    <location>
        <begin position="395"/>
        <end position="428"/>
    </location>
</feature>
<gene>
    <name evidence="4" type="ORF">ENJ40_07365</name>
</gene>
<evidence type="ECO:0000256" key="2">
    <source>
        <dbReference type="SAM" id="Phobius"/>
    </source>
</evidence>
<keyword evidence="1" id="KW-1188">Viral release from host cell</keyword>
<accession>A0A7C3GEH9</accession>
<dbReference type="PANTHER" id="PTHR37813">
    <property type="entry name" value="FELS-2 PROPHAGE PROTEIN"/>
    <property type="match status" value="1"/>
</dbReference>
<dbReference type="Pfam" id="PF10145">
    <property type="entry name" value="PhageMin_Tail"/>
    <property type="match status" value="1"/>
</dbReference>
<proteinExistence type="predicted"/>
<name>A0A7C3GEH9_9BACT</name>
<keyword evidence="2" id="KW-0812">Transmembrane</keyword>
<reference evidence="4" key="1">
    <citation type="journal article" date="2020" name="mSystems">
        <title>Genome- and Community-Level Interaction Insights into Carbon Utilization and Element Cycling Functions of Hydrothermarchaeota in Hydrothermal Sediment.</title>
        <authorList>
            <person name="Zhou Z."/>
            <person name="Liu Y."/>
            <person name="Xu W."/>
            <person name="Pan J."/>
            <person name="Luo Z.H."/>
            <person name="Li M."/>
        </authorList>
    </citation>
    <scope>NUCLEOTIDE SEQUENCE [LARGE SCALE GENOMIC DNA]</scope>
    <source>
        <strain evidence="4">HyVt-483</strain>
    </source>
</reference>
<dbReference type="EMBL" id="DRMH01000099">
    <property type="protein sequence ID" value="HFC98257.1"/>
    <property type="molecule type" value="Genomic_DNA"/>
</dbReference>
<keyword evidence="2" id="KW-1133">Transmembrane helix</keyword>
<protein>
    <submittedName>
        <fullName evidence="4">Phage tail tape measure protein</fullName>
    </submittedName>
</protein>
<dbReference type="Proteomes" id="UP000886043">
    <property type="component" value="Unassembled WGS sequence"/>
</dbReference>
<feature type="domain" description="Phage tail tape measure protein" evidence="3">
    <location>
        <begin position="100"/>
        <end position="300"/>
    </location>
</feature>
<evidence type="ECO:0000313" key="4">
    <source>
        <dbReference type="EMBL" id="HFC98257.1"/>
    </source>
</evidence>
<keyword evidence="2" id="KW-0472">Membrane</keyword>
<comment type="caution">
    <text evidence="4">The sequence shown here is derived from an EMBL/GenBank/DDBJ whole genome shotgun (WGS) entry which is preliminary data.</text>
</comment>
<sequence length="572" mass="61699">MDEIFKVGLYLSLIDQFTRPLSEASEKLSDFDAKVRRVSEDLKKFSAHYAQMGMEVMGAGLGMLAAFAGPVKAAMSFQEAMADVQKVANFTAREYQEFSAQILELSRRIPLAAEELTALAAAGAQMGVAKKDLLGFTETVAKLATAFDMPAAQIGDVMGKLANVFKIPISRIGELGDAVNELSNNMAASAPGIIEVLSRIGGTAAQIGLTAQQAAALGASLLALGETPERAATALNDMLNTLATLSVQPRKVREAVEALGLSAEDLEREIREKPIPTLMKFFEVLKQSGDAAKYMNLIFGIEPGPKLVKLIQNTEELQKALGIVGDRARYAGSAQKEFETRSDTLANQLRTLRNTVRSMFISLGNVWIPPLTAFTKMLQKVSAFLADFTQKHRLLAGVLVGVVGAFGVLLTVIGGGLFMLGLFARGVANGLEVLLEMRKALVLLSERWALFWQAIQARGGLLAFLDFQLLRLKYRFFEIVGSIRTAAIATWGWVTAQWASLRAAIAQAGGLRALSMAYLGRLLAGIRTAVAAVWSFNAALWANPLTWVLGPWWPSRRPSGGYTSVLDSLAGP</sequence>
<dbReference type="InterPro" id="IPR010090">
    <property type="entry name" value="Phage_tape_meas"/>
</dbReference>
<dbReference type="AlphaFoldDB" id="A0A7C3GEH9"/>
<organism evidence="4">
    <name type="scientific">Thermosulfurimonas dismutans</name>
    <dbReference type="NCBI Taxonomy" id="999894"/>
    <lineage>
        <taxon>Bacteria</taxon>
        <taxon>Pseudomonadati</taxon>
        <taxon>Thermodesulfobacteriota</taxon>
        <taxon>Thermodesulfobacteria</taxon>
        <taxon>Thermodesulfobacteriales</taxon>
        <taxon>Thermodesulfobacteriaceae</taxon>
        <taxon>Thermosulfurimonas</taxon>
    </lineage>
</organism>
<evidence type="ECO:0000259" key="3">
    <source>
        <dbReference type="Pfam" id="PF10145"/>
    </source>
</evidence>